<dbReference type="EMBL" id="SMMG02000007">
    <property type="protein sequence ID" value="KAA3467533.1"/>
    <property type="molecule type" value="Genomic_DNA"/>
</dbReference>
<accession>A0A5B6VEK8</accession>
<name>A0A5B6VEK8_9ROSI</name>
<reference evidence="2" key="1">
    <citation type="journal article" date="2019" name="Plant Biotechnol. J.">
        <title>Genome sequencing of the Australian wild diploid species Gossypium australe highlights disease resistance and delayed gland morphogenesis.</title>
        <authorList>
            <person name="Cai Y."/>
            <person name="Cai X."/>
            <person name="Wang Q."/>
            <person name="Wang P."/>
            <person name="Zhang Y."/>
            <person name="Cai C."/>
            <person name="Xu Y."/>
            <person name="Wang K."/>
            <person name="Zhou Z."/>
            <person name="Wang C."/>
            <person name="Geng S."/>
            <person name="Li B."/>
            <person name="Dong Q."/>
            <person name="Hou Y."/>
            <person name="Wang H."/>
            <person name="Ai P."/>
            <person name="Liu Z."/>
            <person name="Yi F."/>
            <person name="Sun M."/>
            <person name="An G."/>
            <person name="Cheng J."/>
            <person name="Zhang Y."/>
            <person name="Shi Q."/>
            <person name="Xie Y."/>
            <person name="Shi X."/>
            <person name="Chang Y."/>
            <person name="Huang F."/>
            <person name="Chen Y."/>
            <person name="Hong S."/>
            <person name="Mi L."/>
            <person name="Sun Q."/>
            <person name="Zhang L."/>
            <person name="Zhou B."/>
            <person name="Peng R."/>
            <person name="Zhang X."/>
            <person name="Liu F."/>
        </authorList>
    </citation>
    <scope>NUCLEOTIDE SEQUENCE [LARGE SCALE GENOMIC DNA]</scope>
    <source>
        <strain evidence="2">cv. PA1801</strain>
    </source>
</reference>
<evidence type="ECO:0000313" key="1">
    <source>
        <dbReference type="EMBL" id="KAA3467533.1"/>
    </source>
</evidence>
<keyword evidence="2" id="KW-1185">Reference proteome</keyword>
<dbReference type="AlphaFoldDB" id="A0A5B6VEK8"/>
<sequence length="78" mass="9413">MIENCKQNKYIRIDFSRGRIAELCVSEIVRLYRVRVSIISNRDPRSISRLWRKLQEALSTRLYFTLQFILTSMISMRE</sequence>
<organism evidence="1 2">
    <name type="scientific">Gossypium australe</name>
    <dbReference type="NCBI Taxonomy" id="47621"/>
    <lineage>
        <taxon>Eukaryota</taxon>
        <taxon>Viridiplantae</taxon>
        <taxon>Streptophyta</taxon>
        <taxon>Embryophyta</taxon>
        <taxon>Tracheophyta</taxon>
        <taxon>Spermatophyta</taxon>
        <taxon>Magnoliopsida</taxon>
        <taxon>eudicotyledons</taxon>
        <taxon>Gunneridae</taxon>
        <taxon>Pentapetalae</taxon>
        <taxon>rosids</taxon>
        <taxon>malvids</taxon>
        <taxon>Malvales</taxon>
        <taxon>Malvaceae</taxon>
        <taxon>Malvoideae</taxon>
        <taxon>Gossypium</taxon>
    </lineage>
</organism>
<proteinExistence type="predicted"/>
<comment type="caution">
    <text evidence="1">The sequence shown here is derived from an EMBL/GenBank/DDBJ whole genome shotgun (WGS) entry which is preliminary data.</text>
</comment>
<dbReference type="Proteomes" id="UP000325315">
    <property type="component" value="Unassembled WGS sequence"/>
</dbReference>
<dbReference type="OrthoDB" id="1000081at2759"/>
<protein>
    <submittedName>
        <fullName evidence="1">Integrase</fullName>
    </submittedName>
</protein>
<gene>
    <name evidence="1" type="ORF">EPI10_002537</name>
</gene>
<evidence type="ECO:0000313" key="2">
    <source>
        <dbReference type="Proteomes" id="UP000325315"/>
    </source>
</evidence>